<dbReference type="GeneTree" id="ENSGT00910000147125"/>
<reference evidence="1" key="3">
    <citation type="submission" date="2025-09" db="UniProtKB">
        <authorList>
            <consortium name="Ensembl"/>
        </authorList>
    </citation>
    <scope>IDENTIFICATION</scope>
</reference>
<organism evidence="1 2">
    <name type="scientific">Sus scrofa</name>
    <name type="common">Pig</name>
    <dbReference type="NCBI Taxonomy" id="9823"/>
    <lineage>
        <taxon>Eukaryota</taxon>
        <taxon>Metazoa</taxon>
        <taxon>Chordata</taxon>
        <taxon>Craniata</taxon>
        <taxon>Vertebrata</taxon>
        <taxon>Euteleostomi</taxon>
        <taxon>Mammalia</taxon>
        <taxon>Eutheria</taxon>
        <taxon>Laurasiatheria</taxon>
        <taxon>Artiodactyla</taxon>
        <taxon>Suina</taxon>
        <taxon>Suidae</taxon>
        <taxon>Sus</taxon>
    </lineage>
</organism>
<sequence>GLAGAGLADARPGLLEGMAPLKRGGPRCAEAEAAGRRGAGDGGSCSGCWCWRRLFRRSAARGARRKKARYARPGPAAPERGRWGPAGLRRLLQRLAAWRRRYLRCGERSERLEEIPLLALERAHGAGGGYAFDPASPAEALVTRARGPRSLGQAAACSLEVAAWLVIAEQEWVGGVVADSASTALEEGGRGRGLPLEPCL</sequence>
<dbReference type="Proteomes" id="UP000008227">
    <property type="component" value="Chromosome 10"/>
</dbReference>
<evidence type="ECO:0000313" key="1">
    <source>
        <dbReference type="Ensembl" id="ENSSSCP00000077161.1"/>
    </source>
</evidence>
<reference evidence="1" key="1">
    <citation type="journal article" date="2020" name="Gigascience">
        <title>An improved pig reference genome sequence to enable pig genetics and genomics research.</title>
        <authorList>
            <person name="Warr A."/>
            <person name="Affara N."/>
            <person name="Aken B."/>
            <person name="Beiki H."/>
            <person name="Bickhart D.M."/>
            <person name="Billis K."/>
            <person name="Chow W."/>
            <person name="Eory L."/>
            <person name="Finlayson H.A."/>
            <person name="Flicek P."/>
            <person name="Giron C.G."/>
            <person name="Griffin D.K."/>
            <person name="Hall R."/>
            <person name="Hannum G."/>
            <person name="Hourlier T."/>
            <person name="Howe K."/>
            <person name="Hume D.A."/>
            <person name="Izuogu O."/>
            <person name="Kim K."/>
            <person name="Koren S."/>
            <person name="Liu H."/>
            <person name="Manchanda N."/>
            <person name="Martin F.J."/>
            <person name="Nonneman D.J."/>
            <person name="O'Connor R.E."/>
            <person name="Phillippy A.M."/>
            <person name="Rohrer G.A."/>
            <person name="Rosen B.D."/>
            <person name="Rund L.A."/>
            <person name="Sargent C.A."/>
            <person name="Schook L.B."/>
            <person name="Schroeder S.G."/>
            <person name="Schwartz A.S."/>
            <person name="Skinner B.M."/>
            <person name="Talbot R."/>
            <person name="Tseng E."/>
            <person name="Tuggle C.K."/>
            <person name="Watson M."/>
            <person name="Smith T.P.L."/>
            <person name="Archibald A.L."/>
        </authorList>
    </citation>
    <scope>NUCLEOTIDE SEQUENCE [LARGE SCALE GENOMIC DNA]</scope>
    <source>
        <strain evidence="1">Duroc</strain>
    </source>
</reference>
<reference evidence="1" key="2">
    <citation type="submission" date="2025-08" db="UniProtKB">
        <authorList>
            <consortium name="Ensembl"/>
        </authorList>
    </citation>
    <scope>IDENTIFICATION</scope>
</reference>
<dbReference type="AlphaFoldDB" id="A0A8W4FCW6"/>
<proteinExistence type="predicted"/>
<dbReference type="Ensembl" id="ENSSSCT00000098445.1">
    <property type="protein sequence ID" value="ENSSSCP00000077161.1"/>
    <property type="gene ID" value="ENSSSCG00000059887.1"/>
</dbReference>
<name>A0A8W4FCW6_PIG</name>
<keyword evidence="2" id="KW-1185">Reference proteome</keyword>
<evidence type="ECO:0000313" key="2">
    <source>
        <dbReference type="Proteomes" id="UP000008227"/>
    </source>
</evidence>
<accession>A0A8W4FCW6</accession>
<protein>
    <submittedName>
        <fullName evidence="1">Uncharacterized protein</fullName>
    </submittedName>
</protein>